<dbReference type="KEGG" id="esa:ESA_01105"/>
<sequence length="199" mass="21998">MPPEPSGGMSFEDTGMAVVENLTASKAAIRDVTPGDIDAIRAIYGWHVEHGRASFEETPPTLDEMTARVNAVTAQGLPWLVAEMDGIVVGYCYASPWRARPAYRYTLEESIYIDASMVGRGIGSRLLQALIERCEQGPWRQLMAVIGDGENNRGSTRLHRLLGFEVVGSLRSVGFKFGGWRDTLIMQRPLNQGDWTLPE</sequence>
<evidence type="ECO:0000313" key="2">
    <source>
        <dbReference type="EMBL" id="ABU76373.1"/>
    </source>
</evidence>
<gene>
    <name evidence="2" type="ordered locus">ESA_01105</name>
</gene>
<dbReference type="CDD" id="cd04301">
    <property type="entry name" value="NAT_SF"/>
    <property type="match status" value="1"/>
</dbReference>
<dbReference type="PANTHER" id="PTHR43072:SF8">
    <property type="entry name" value="ACYLTRANSFERASE FABY-RELATED"/>
    <property type="match status" value="1"/>
</dbReference>
<dbReference type="InterPro" id="IPR000182">
    <property type="entry name" value="GNAT_dom"/>
</dbReference>
<evidence type="ECO:0000313" key="3">
    <source>
        <dbReference type="Proteomes" id="UP000000260"/>
    </source>
</evidence>
<reference evidence="2 3" key="1">
    <citation type="journal article" date="2010" name="PLoS ONE">
        <title>Genome sequence of Cronobacter sakazakii BAA-894 and comparative genomic hybridization analysis with other Cronobacter species.</title>
        <authorList>
            <person name="Kucerova E."/>
            <person name="Clifton S.W."/>
            <person name="Xia X.Q."/>
            <person name="Long F."/>
            <person name="Porwollik S."/>
            <person name="Fulton L."/>
            <person name="Fronick C."/>
            <person name="Minx P."/>
            <person name="Kyung K."/>
            <person name="Warren W."/>
            <person name="Fulton R."/>
            <person name="Feng D."/>
            <person name="Wollam A."/>
            <person name="Shah N."/>
            <person name="Bhonagiri V."/>
            <person name="Nash W.E."/>
            <person name="Hallsworth-Pepin K."/>
            <person name="Wilson R.K."/>
            <person name="McClelland M."/>
            <person name="Forsythe S.J."/>
        </authorList>
    </citation>
    <scope>NUCLEOTIDE SEQUENCE [LARGE SCALE GENOMIC DNA]</scope>
    <source>
        <strain evidence="2 3">ATCC BAA-894</strain>
    </source>
</reference>
<proteinExistence type="predicted"/>
<dbReference type="PANTHER" id="PTHR43072">
    <property type="entry name" value="N-ACETYLTRANSFERASE"/>
    <property type="match status" value="1"/>
</dbReference>
<keyword evidence="3" id="KW-1185">Reference proteome</keyword>
<dbReference type="EMBL" id="CP000783">
    <property type="protein sequence ID" value="ABU76373.1"/>
    <property type="molecule type" value="Genomic_DNA"/>
</dbReference>
<dbReference type="Pfam" id="PF00583">
    <property type="entry name" value="Acetyltransf_1"/>
    <property type="match status" value="1"/>
</dbReference>
<evidence type="ECO:0000259" key="1">
    <source>
        <dbReference type="PROSITE" id="PS51186"/>
    </source>
</evidence>
<dbReference type="InterPro" id="IPR016181">
    <property type="entry name" value="Acyl_CoA_acyltransferase"/>
</dbReference>
<dbReference type="Proteomes" id="UP000000260">
    <property type="component" value="Chromosome"/>
</dbReference>
<protein>
    <recommendedName>
        <fullName evidence="1">N-acetyltransferase domain-containing protein</fullName>
    </recommendedName>
</protein>
<dbReference type="Gene3D" id="3.40.630.30">
    <property type="match status" value="1"/>
</dbReference>
<dbReference type="GO" id="GO:0016747">
    <property type="term" value="F:acyltransferase activity, transferring groups other than amino-acyl groups"/>
    <property type="evidence" value="ECO:0007669"/>
    <property type="project" value="InterPro"/>
</dbReference>
<name>A7MHM0_CROS8</name>
<dbReference type="SUPFAM" id="SSF55729">
    <property type="entry name" value="Acyl-CoA N-acyltransferases (Nat)"/>
    <property type="match status" value="1"/>
</dbReference>
<feature type="domain" description="N-acetyltransferase" evidence="1">
    <location>
        <begin position="27"/>
        <end position="191"/>
    </location>
</feature>
<accession>A7MHM0</accession>
<organism evidence="2 3">
    <name type="scientific">Cronobacter sakazakii (strain ATCC BAA-894)</name>
    <name type="common">Enterobacter sakazakii</name>
    <dbReference type="NCBI Taxonomy" id="290339"/>
    <lineage>
        <taxon>Bacteria</taxon>
        <taxon>Pseudomonadati</taxon>
        <taxon>Pseudomonadota</taxon>
        <taxon>Gammaproteobacteria</taxon>
        <taxon>Enterobacterales</taxon>
        <taxon>Enterobacteriaceae</taxon>
        <taxon>Cronobacter</taxon>
    </lineage>
</organism>
<dbReference type="AlphaFoldDB" id="A7MHM0"/>
<dbReference type="HOGENOM" id="CLU_013985_4_2_6"/>
<dbReference type="PROSITE" id="PS51186">
    <property type="entry name" value="GNAT"/>
    <property type="match status" value="1"/>
</dbReference>